<feature type="domain" description="Ribosomal RNA methyltransferase FtsJ" evidence="1">
    <location>
        <begin position="94"/>
        <end position="301"/>
    </location>
</feature>
<protein>
    <recommendedName>
        <fullName evidence="1">Ribosomal RNA methyltransferase FtsJ domain-containing protein</fullName>
    </recommendedName>
</protein>
<dbReference type="GO" id="GO:0004483">
    <property type="term" value="F:methyltransferase cap1 activity"/>
    <property type="evidence" value="ECO:0007669"/>
    <property type="project" value="UniProtKB-ARBA"/>
</dbReference>
<dbReference type="EMBL" id="MN739654">
    <property type="protein sequence ID" value="QHT18290.1"/>
    <property type="molecule type" value="Genomic_DNA"/>
</dbReference>
<dbReference type="Pfam" id="PF01728">
    <property type="entry name" value="FtsJ"/>
    <property type="match status" value="1"/>
</dbReference>
<dbReference type="PANTHER" id="PTHR16121:SF0">
    <property type="entry name" value="CAP-SPECIFIC MRNA (NUCLEOSIDE-2'-O-)-METHYLTRANSFERASE 1"/>
    <property type="match status" value="1"/>
</dbReference>
<dbReference type="PANTHER" id="PTHR16121">
    <property type="entry name" value="CAP-SPECIFIC MRNA (NUCLEOSIDE-2'-O-)-METHYLTRANSFERASE 1-RELATED"/>
    <property type="match status" value="1"/>
</dbReference>
<dbReference type="SUPFAM" id="SSF53335">
    <property type="entry name" value="S-adenosyl-L-methionine-dependent methyltransferases"/>
    <property type="match status" value="1"/>
</dbReference>
<dbReference type="AlphaFoldDB" id="A0A6C0DPZ7"/>
<dbReference type="InterPro" id="IPR002877">
    <property type="entry name" value="RNA_MeTrfase_FtsJ_dom"/>
</dbReference>
<dbReference type="GO" id="GO:0006370">
    <property type="term" value="P:7-methylguanosine mRNA capping"/>
    <property type="evidence" value="ECO:0007669"/>
    <property type="project" value="TreeGrafter"/>
</dbReference>
<evidence type="ECO:0000313" key="2">
    <source>
        <dbReference type="EMBL" id="QHT18290.1"/>
    </source>
</evidence>
<sequence>MSRPSEPPWIPWKEFQCISLSNLPLPPLSPLTPSKEGWVEQDHSTILEAKNKISAFESQEEWEIRKKITNPYEAIFSSTDDTSFPCIAIAQPLSRSYFKMVEMLQFIQFWTKDIHSSEFVSAHVCEGPGGFIQCLLQQAKQRRVNVKGILAMTLKPTKSHIPGWRRSIGFLRKNPEILLEYGKDETGDILQPQNQEVFLQRVKTLSPLGAAIFTADGGFDFSIDYSKQEQMAFPLLLSSFSMGLSCLRPGGTLLIKLFDMYSKATQDVFLGTSVFFDRFVLYKPATSRPCNSERYFLAQGYKGSAAASEWIQHLQKAQTIQSPLTSLIEGRWPPQVEEAVQEQIAWQESLQIQSIQDTLQLEKASLESRLELSLTLSRMWCDTFQIPRQN</sequence>
<dbReference type="GO" id="GO:0032259">
    <property type="term" value="P:methylation"/>
    <property type="evidence" value="ECO:0007669"/>
    <property type="project" value="InterPro"/>
</dbReference>
<accession>A0A6C0DPZ7</accession>
<proteinExistence type="predicted"/>
<dbReference type="GO" id="GO:0005737">
    <property type="term" value="C:cytoplasm"/>
    <property type="evidence" value="ECO:0007669"/>
    <property type="project" value="TreeGrafter"/>
</dbReference>
<dbReference type="GO" id="GO:0005634">
    <property type="term" value="C:nucleus"/>
    <property type="evidence" value="ECO:0007669"/>
    <property type="project" value="TreeGrafter"/>
</dbReference>
<reference evidence="2" key="1">
    <citation type="journal article" date="2020" name="Nature">
        <title>Giant virus diversity and host interactions through global metagenomics.</title>
        <authorList>
            <person name="Schulz F."/>
            <person name="Roux S."/>
            <person name="Paez-Espino D."/>
            <person name="Jungbluth S."/>
            <person name="Walsh D.A."/>
            <person name="Denef V.J."/>
            <person name="McMahon K.D."/>
            <person name="Konstantinidis K.T."/>
            <person name="Eloe-Fadrosh E.A."/>
            <person name="Kyrpides N.C."/>
            <person name="Woyke T."/>
        </authorList>
    </citation>
    <scope>NUCLEOTIDE SEQUENCE</scope>
    <source>
        <strain evidence="2">GVMAG-M-3300023174-46</strain>
    </source>
</reference>
<evidence type="ECO:0000259" key="1">
    <source>
        <dbReference type="Pfam" id="PF01728"/>
    </source>
</evidence>
<dbReference type="Gene3D" id="3.40.50.12760">
    <property type="match status" value="1"/>
</dbReference>
<name>A0A6C0DPZ7_9ZZZZ</name>
<organism evidence="2">
    <name type="scientific">viral metagenome</name>
    <dbReference type="NCBI Taxonomy" id="1070528"/>
    <lineage>
        <taxon>unclassified sequences</taxon>
        <taxon>metagenomes</taxon>
        <taxon>organismal metagenomes</taxon>
    </lineage>
</organism>
<dbReference type="InterPro" id="IPR050851">
    <property type="entry name" value="mRNA_Cap_2O-Ribose_MeTrfase"/>
</dbReference>
<dbReference type="InterPro" id="IPR029063">
    <property type="entry name" value="SAM-dependent_MTases_sf"/>
</dbReference>